<dbReference type="InterPro" id="IPR036291">
    <property type="entry name" value="NAD(P)-bd_dom_sf"/>
</dbReference>
<feature type="transmembrane region" description="Helical" evidence="3">
    <location>
        <begin position="256"/>
        <end position="277"/>
    </location>
</feature>
<dbReference type="PRINTS" id="PR00081">
    <property type="entry name" value="GDHRDH"/>
</dbReference>
<proteinExistence type="inferred from homology"/>
<dbReference type="PANTHER" id="PTHR24320:SF152">
    <property type="entry name" value="SHORT-CHAIN DEHYDROGENASE_REDUCTASE FAMILY PROTEIN"/>
    <property type="match status" value="1"/>
</dbReference>
<protein>
    <recommendedName>
        <fullName evidence="6">Short-chain dehydrogenase</fullName>
    </recommendedName>
</protein>
<dbReference type="EMBL" id="MAVT02000208">
    <property type="protein sequence ID" value="POS78159.1"/>
    <property type="molecule type" value="Genomic_DNA"/>
</dbReference>
<dbReference type="Proteomes" id="UP000094444">
    <property type="component" value="Unassembled WGS sequence"/>
</dbReference>
<comment type="similarity">
    <text evidence="1">Belongs to the short-chain dehydrogenases/reductases (SDR) family.</text>
</comment>
<dbReference type="InParanoid" id="A0A2P5I6M7"/>
<dbReference type="Pfam" id="PF00106">
    <property type="entry name" value="adh_short"/>
    <property type="match status" value="1"/>
</dbReference>
<gene>
    <name evidence="4" type="ORF">DHEL01_v203441</name>
</gene>
<keyword evidence="3" id="KW-0472">Membrane</keyword>
<keyword evidence="3" id="KW-1133">Transmembrane helix</keyword>
<evidence type="ECO:0000256" key="1">
    <source>
        <dbReference type="ARBA" id="ARBA00006484"/>
    </source>
</evidence>
<dbReference type="InterPro" id="IPR002347">
    <property type="entry name" value="SDR_fam"/>
</dbReference>
<evidence type="ECO:0000313" key="5">
    <source>
        <dbReference type="Proteomes" id="UP000094444"/>
    </source>
</evidence>
<dbReference type="OrthoDB" id="191139at2759"/>
<organism evidence="4 5">
    <name type="scientific">Diaporthe helianthi</name>
    <dbReference type="NCBI Taxonomy" id="158607"/>
    <lineage>
        <taxon>Eukaryota</taxon>
        <taxon>Fungi</taxon>
        <taxon>Dikarya</taxon>
        <taxon>Ascomycota</taxon>
        <taxon>Pezizomycotina</taxon>
        <taxon>Sordariomycetes</taxon>
        <taxon>Sordariomycetidae</taxon>
        <taxon>Diaporthales</taxon>
        <taxon>Diaporthaceae</taxon>
        <taxon>Diaporthe</taxon>
    </lineage>
</organism>
<reference evidence="4" key="1">
    <citation type="submission" date="2017-09" db="EMBL/GenBank/DDBJ databases">
        <title>Polyketide synthases of a Diaporthe helianthi virulent isolate.</title>
        <authorList>
            <person name="Baroncelli R."/>
        </authorList>
    </citation>
    <scope>NUCLEOTIDE SEQUENCE [LARGE SCALE GENOMIC DNA]</scope>
    <source>
        <strain evidence="4">7/96</strain>
    </source>
</reference>
<accession>A0A2P5I6M7</accession>
<dbReference type="STRING" id="158607.A0A2P5I6M7"/>
<name>A0A2P5I6M7_DIAHE</name>
<dbReference type="SUPFAM" id="SSF51735">
    <property type="entry name" value="NAD(P)-binding Rossmann-fold domains"/>
    <property type="match status" value="1"/>
</dbReference>
<evidence type="ECO:0000313" key="4">
    <source>
        <dbReference type="EMBL" id="POS78159.1"/>
    </source>
</evidence>
<keyword evidence="5" id="KW-1185">Reference proteome</keyword>
<dbReference type="PANTHER" id="PTHR24320">
    <property type="entry name" value="RETINOL DEHYDROGENASE"/>
    <property type="match status" value="1"/>
</dbReference>
<evidence type="ECO:0000256" key="3">
    <source>
        <dbReference type="SAM" id="Phobius"/>
    </source>
</evidence>
<sequence>MANNLKAAPNGTVILTGANGGLGVAIVKKIVSRPDLANLHGLYAVRNATSAASLRSAIAAGAVRPHPHDVVSLDLTRLEDVRKVAADINARVASGQIPPIRALILNAAYLEFEQQTWTEDGFDTSFASAYLGHWLLTMMLLRSVDRQVGRVVVIASSAHDSQDKRNDAGGQYLGEKWQTVFHDSTEPIARGTWSTTEEDPSFRGGYRRYGAAKLCQVMMMAELQRRIDVDPILSNISVLAIDPGSTPTRLTRRGPWMIRGLWTFIMPWLVVILTWLWPNGSNRTTKKSSGDIIAAAFDFNETLGERPKGLYLDGEEPRQMAAEGRDPKKREILWRDTLRYTGLKKDETILSNWA</sequence>
<comment type="caution">
    <text evidence="4">The sequence shown here is derived from an EMBL/GenBank/DDBJ whole genome shotgun (WGS) entry which is preliminary data.</text>
</comment>
<evidence type="ECO:0000256" key="2">
    <source>
        <dbReference type="ARBA" id="ARBA00023002"/>
    </source>
</evidence>
<keyword evidence="3" id="KW-0812">Transmembrane</keyword>
<keyword evidence="2" id="KW-0560">Oxidoreductase</keyword>
<dbReference type="Gene3D" id="3.40.50.720">
    <property type="entry name" value="NAD(P)-binding Rossmann-like Domain"/>
    <property type="match status" value="1"/>
</dbReference>
<dbReference type="AlphaFoldDB" id="A0A2P5I6M7"/>
<evidence type="ECO:0008006" key="6">
    <source>
        <dbReference type="Google" id="ProtNLM"/>
    </source>
</evidence>
<dbReference type="GO" id="GO:0016491">
    <property type="term" value="F:oxidoreductase activity"/>
    <property type="evidence" value="ECO:0007669"/>
    <property type="project" value="UniProtKB-KW"/>
</dbReference>